<accession>A0ABX0I0P6</accession>
<dbReference type="Pfam" id="PF00535">
    <property type="entry name" value="Glycos_transf_2"/>
    <property type="match status" value="1"/>
</dbReference>
<evidence type="ECO:0000259" key="1">
    <source>
        <dbReference type="Pfam" id="PF00535"/>
    </source>
</evidence>
<evidence type="ECO:0000313" key="2">
    <source>
        <dbReference type="EMBL" id="NHK99416.1"/>
    </source>
</evidence>
<evidence type="ECO:0000313" key="3">
    <source>
        <dbReference type="Proteomes" id="UP000802098"/>
    </source>
</evidence>
<proteinExistence type="predicted"/>
<keyword evidence="3" id="KW-1185">Reference proteome</keyword>
<comment type="caution">
    <text evidence="2">The sequence shown here is derived from an EMBL/GenBank/DDBJ whole genome shotgun (WGS) entry which is preliminary data.</text>
</comment>
<dbReference type="InterPro" id="IPR029044">
    <property type="entry name" value="Nucleotide-diphossugar_trans"/>
</dbReference>
<dbReference type="Gene3D" id="3.90.550.10">
    <property type="entry name" value="Spore Coat Polysaccharide Biosynthesis Protein SpsA, Chain A"/>
    <property type="match status" value="1"/>
</dbReference>
<protein>
    <submittedName>
        <fullName evidence="2">Glycosyltransferase</fullName>
    </submittedName>
</protein>
<sequence length="311" mass="34295">MLPSVSVVIPCYNARRHLPATLRSVFAQHGVTLDVVVVDDGSTDGSAELVEREFPQVRLVRQANQGVSAARNRGIEEARHDWVAFIDADDLWLPGKLQAQFERLRAQPDAQMVYTAWLNWTSDEPEPAPAWLAERAGGDGLADADPGPSGWIYPELLLDCHVWTSATMARRALLQALGGFDTTLHIGEDYDLWLRASRVTPILRVDRPYALYRLHPGNVTKRVPKANDKGEIVGRALRRWGYAGPDGRQARRADVDRGLARSWSDFAGAHLVAGDASTARRAALRAVRTDPRQLLGWTVLAKSLLRSVSGG</sequence>
<organism evidence="2 3">
    <name type="scientific">Rubrivivax benzoatilyticus</name>
    <dbReference type="NCBI Taxonomy" id="316997"/>
    <lineage>
        <taxon>Bacteria</taxon>
        <taxon>Pseudomonadati</taxon>
        <taxon>Pseudomonadota</taxon>
        <taxon>Betaproteobacteria</taxon>
        <taxon>Burkholderiales</taxon>
        <taxon>Sphaerotilaceae</taxon>
        <taxon>Rubrivivax</taxon>
    </lineage>
</organism>
<dbReference type="EMBL" id="JAAOCD010000006">
    <property type="protein sequence ID" value="NHK99416.1"/>
    <property type="molecule type" value="Genomic_DNA"/>
</dbReference>
<reference evidence="2 3" key="1">
    <citation type="submission" date="2020-03" db="EMBL/GenBank/DDBJ databases">
        <title>Rubrivivax benzoatilyticus JA2 (sequenced after 10 years sub-culturing).</title>
        <authorList>
            <person name="Gupta D."/>
            <person name="Chintalapati S."/>
            <person name="Chintalapati V.R."/>
        </authorList>
    </citation>
    <scope>NUCLEOTIDE SEQUENCE [LARGE SCALE GENOMIC DNA]</scope>
    <source>
        <strain evidence="2 3">JA2-Mal</strain>
    </source>
</reference>
<dbReference type="Proteomes" id="UP000802098">
    <property type="component" value="Unassembled WGS sequence"/>
</dbReference>
<name>A0ABX0I0P6_9BURK</name>
<dbReference type="PANTHER" id="PTHR22916:SF3">
    <property type="entry name" value="UDP-GLCNAC:BETAGAL BETA-1,3-N-ACETYLGLUCOSAMINYLTRANSFERASE-LIKE PROTEIN 1"/>
    <property type="match status" value="1"/>
</dbReference>
<gene>
    <name evidence="2" type="ORF">G7087_13605</name>
</gene>
<dbReference type="RefSeq" id="WP_009856367.1">
    <property type="nucleotide sequence ID" value="NZ_JAAOCD010000006.1"/>
</dbReference>
<feature type="domain" description="Glycosyltransferase 2-like" evidence="1">
    <location>
        <begin position="6"/>
        <end position="110"/>
    </location>
</feature>
<dbReference type="PANTHER" id="PTHR22916">
    <property type="entry name" value="GLYCOSYLTRANSFERASE"/>
    <property type="match status" value="1"/>
</dbReference>
<dbReference type="SUPFAM" id="SSF53448">
    <property type="entry name" value="Nucleotide-diphospho-sugar transferases"/>
    <property type="match status" value="1"/>
</dbReference>
<dbReference type="InterPro" id="IPR001173">
    <property type="entry name" value="Glyco_trans_2-like"/>
</dbReference>